<evidence type="ECO:0000256" key="8">
    <source>
        <dbReference type="ARBA" id="ARBA00023133"/>
    </source>
</evidence>
<evidence type="ECO:0000313" key="13">
    <source>
        <dbReference type="EMBL" id="SDY98375.1"/>
    </source>
</evidence>
<feature type="transmembrane region" description="Helical" evidence="12">
    <location>
        <begin position="216"/>
        <end position="233"/>
    </location>
</feature>
<comment type="subcellular location">
    <subcellularLocation>
        <location evidence="1">Membrane</location>
        <topology evidence="1">Multi-pass membrane protein</topology>
    </subcellularLocation>
</comment>
<accession>A0A1H3PC41</accession>
<evidence type="ECO:0000256" key="5">
    <source>
        <dbReference type="ARBA" id="ARBA00022989"/>
    </source>
</evidence>
<keyword evidence="7" id="KW-0408">Iron</keyword>
<feature type="transmembrane region" description="Helical" evidence="12">
    <location>
        <begin position="298"/>
        <end position="321"/>
    </location>
</feature>
<keyword evidence="6" id="KW-0560">Oxidoreductase</keyword>
<keyword evidence="2" id="KW-1003">Cell membrane</keyword>
<gene>
    <name evidence="13" type="ORF">SAMN05444412_104175</name>
</gene>
<comment type="caution">
    <text evidence="13">The sequence shown here is derived from an EMBL/GenBank/DDBJ whole genome shotgun (WGS) entry which is preliminary data.</text>
</comment>
<dbReference type="Proteomes" id="UP000199663">
    <property type="component" value="Unassembled WGS sequence"/>
</dbReference>
<dbReference type="InterPro" id="IPR003780">
    <property type="entry name" value="COX15/CtaA_fam"/>
</dbReference>
<evidence type="ECO:0000256" key="7">
    <source>
        <dbReference type="ARBA" id="ARBA00023004"/>
    </source>
</evidence>
<reference evidence="13 14" key="1">
    <citation type="submission" date="2016-10" db="EMBL/GenBank/DDBJ databases">
        <authorList>
            <person name="Varghese N."/>
            <person name="Submissions S."/>
        </authorList>
    </citation>
    <scope>NUCLEOTIDE SEQUENCE [LARGE SCALE GENOMIC DNA]</scope>
    <source>
        <strain evidence="13 14">DSM 17997</strain>
    </source>
</reference>
<feature type="transmembrane region" description="Helical" evidence="12">
    <location>
        <begin position="269"/>
        <end position="286"/>
    </location>
</feature>
<evidence type="ECO:0000256" key="12">
    <source>
        <dbReference type="SAM" id="Phobius"/>
    </source>
</evidence>
<sequence length="360" mass="40993">MNQENLKIINSFRRISLITVIAVYFLILVGGVVRSTGSGMGCPDWPKCFGSWVPPTSVDQLPLNYQEIYLAKRAEKNENFVSMLQNLGFSQKATEIQQDKSILVEEEFNPVKTWIEYLNRLLGAVIGLFVLLTLYRSIRLWNLDKVIPILAGFNLLLVLFQAWIGSIVVSTNLLTWMITLHMVLALVIVCLLLYIHYRSHRLAYAVRFSTEKPNRLFLVLGLGFVLTIIQIVLGTQVREELDMVAFTFGNMLRGEWIDHLGLTFAIHRSYSILLLAIHLLFIYKIYKYSLRHASVFKWSQILVIVILFEIISGVGMAYFGIPAFLQPIHLLLGSVVIGIQFVILLQLNDQKKITTENSGS</sequence>
<comment type="pathway">
    <text evidence="11">Porphyrin-containing compound metabolism.</text>
</comment>
<feature type="transmembrane region" description="Helical" evidence="12">
    <location>
        <begin position="117"/>
        <end position="135"/>
    </location>
</feature>
<name>A0A1H3PC41_9BACT</name>
<dbReference type="RefSeq" id="WP_019598038.1">
    <property type="nucleotide sequence ID" value="NZ_FNQC01000004.1"/>
</dbReference>
<keyword evidence="10" id="KW-1015">Disulfide bond</keyword>
<feature type="transmembrane region" description="Helical" evidence="12">
    <location>
        <begin position="12"/>
        <end position="33"/>
    </location>
</feature>
<dbReference type="EMBL" id="FNQC01000004">
    <property type="protein sequence ID" value="SDY98375.1"/>
    <property type="molecule type" value="Genomic_DNA"/>
</dbReference>
<keyword evidence="14" id="KW-1185">Reference proteome</keyword>
<evidence type="ECO:0000256" key="6">
    <source>
        <dbReference type="ARBA" id="ARBA00023002"/>
    </source>
</evidence>
<dbReference type="PANTHER" id="PTHR35457">
    <property type="entry name" value="HEME A SYNTHASE"/>
    <property type="match status" value="1"/>
</dbReference>
<evidence type="ECO:0000256" key="9">
    <source>
        <dbReference type="ARBA" id="ARBA00023136"/>
    </source>
</evidence>
<feature type="transmembrane region" description="Helical" evidence="12">
    <location>
        <begin position="327"/>
        <end position="347"/>
    </location>
</feature>
<evidence type="ECO:0000256" key="3">
    <source>
        <dbReference type="ARBA" id="ARBA00022692"/>
    </source>
</evidence>
<protein>
    <submittedName>
        <fullName evidence="13">Cytochrome c oxidase assembly protein subunit 15</fullName>
    </submittedName>
</protein>
<feature type="transmembrane region" description="Helical" evidence="12">
    <location>
        <begin position="174"/>
        <end position="195"/>
    </location>
</feature>
<evidence type="ECO:0000256" key="2">
    <source>
        <dbReference type="ARBA" id="ARBA00022475"/>
    </source>
</evidence>
<evidence type="ECO:0000313" key="14">
    <source>
        <dbReference type="Proteomes" id="UP000199663"/>
    </source>
</evidence>
<feature type="transmembrane region" description="Helical" evidence="12">
    <location>
        <begin position="147"/>
        <end position="168"/>
    </location>
</feature>
<keyword evidence="5 12" id="KW-1133">Transmembrane helix</keyword>
<evidence type="ECO:0000256" key="11">
    <source>
        <dbReference type="ARBA" id="ARBA00023444"/>
    </source>
</evidence>
<keyword evidence="4" id="KW-0479">Metal-binding</keyword>
<keyword evidence="8" id="KW-0350">Heme biosynthesis</keyword>
<dbReference type="PANTHER" id="PTHR35457:SF1">
    <property type="entry name" value="HEME A SYNTHASE"/>
    <property type="match status" value="1"/>
</dbReference>
<dbReference type="InterPro" id="IPR050450">
    <property type="entry name" value="COX15/CtaA_HemeA_synthase"/>
</dbReference>
<evidence type="ECO:0000256" key="10">
    <source>
        <dbReference type="ARBA" id="ARBA00023157"/>
    </source>
</evidence>
<keyword evidence="3 12" id="KW-0812">Transmembrane</keyword>
<evidence type="ECO:0000256" key="4">
    <source>
        <dbReference type="ARBA" id="ARBA00022723"/>
    </source>
</evidence>
<evidence type="ECO:0000256" key="1">
    <source>
        <dbReference type="ARBA" id="ARBA00004141"/>
    </source>
</evidence>
<organism evidence="13 14">
    <name type="scientific">Rhodonellum ikkaensis</name>
    <dbReference type="NCBI Taxonomy" id="336829"/>
    <lineage>
        <taxon>Bacteria</taxon>
        <taxon>Pseudomonadati</taxon>
        <taxon>Bacteroidota</taxon>
        <taxon>Cytophagia</taxon>
        <taxon>Cytophagales</taxon>
        <taxon>Cytophagaceae</taxon>
        <taxon>Rhodonellum</taxon>
    </lineage>
</organism>
<dbReference type="Pfam" id="PF02628">
    <property type="entry name" value="COX15-CtaA"/>
    <property type="match status" value="2"/>
</dbReference>
<proteinExistence type="predicted"/>
<keyword evidence="9 12" id="KW-0472">Membrane</keyword>